<feature type="compositionally biased region" description="Basic and acidic residues" evidence="1">
    <location>
        <begin position="189"/>
        <end position="209"/>
    </location>
</feature>
<organism evidence="2">
    <name type="scientific">bioreactor metagenome</name>
    <dbReference type="NCBI Taxonomy" id="1076179"/>
    <lineage>
        <taxon>unclassified sequences</taxon>
        <taxon>metagenomes</taxon>
        <taxon>ecological metagenomes</taxon>
    </lineage>
</organism>
<accession>A0A645B517</accession>
<name>A0A645B517_9ZZZZ</name>
<protein>
    <submittedName>
        <fullName evidence="2">Uncharacterized protein</fullName>
    </submittedName>
</protein>
<feature type="compositionally biased region" description="Basic and acidic residues" evidence="1">
    <location>
        <begin position="134"/>
        <end position="156"/>
    </location>
</feature>
<dbReference type="AlphaFoldDB" id="A0A645B517"/>
<feature type="compositionally biased region" description="Basic and acidic residues" evidence="1">
    <location>
        <begin position="1"/>
        <end position="65"/>
    </location>
</feature>
<feature type="region of interest" description="Disordered" evidence="1">
    <location>
        <begin position="1"/>
        <end position="114"/>
    </location>
</feature>
<feature type="region of interest" description="Disordered" evidence="1">
    <location>
        <begin position="129"/>
        <end position="299"/>
    </location>
</feature>
<sequence>MEERHRRARHDAEDHRGDQSEDHHDQRCGGGVDDLRAVDRLTEEHDRDHPQVVDGGHQAEQHADQRQPAPAALEGGGEDGPLAHEAGGQRDAGEAQHEHRHHRGEHRILPAEPGPPGQLGHLGAVVTHHGHHGERRDGGHTVREQVERGGRHRGETTDPVGGLGRTGDGDEDVAGVGDRGVRQQPLDVGLHETDERADQHGEDRCDGQHRLPVPPLRSEGHVQHPQQPTDGGDLGADRHEGGDRGRGAGVDVRHPAVERHDADLEQQADQHHQQAGDQHALGQSALADAGVDHGELEGP</sequence>
<feature type="compositionally biased region" description="Basic and acidic residues" evidence="1">
    <location>
        <begin position="235"/>
        <end position="274"/>
    </location>
</feature>
<evidence type="ECO:0000256" key="1">
    <source>
        <dbReference type="SAM" id="MobiDB-lite"/>
    </source>
</evidence>
<reference evidence="2" key="1">
    <citation type="submission" date="2019-08" db="EMBL/GenBank/DDBJ databases">
        <authorList>
            <person name="Kucharzyk K."/>
            <person name="Murdoch R.W."/>
            <person name="Higgins S."/>
            <person name="Loffler F."/>
        </authorList>
    </citation>
    <scope>NUCLEOTIDE SEQUENCE</scope>
</reference>
<gene>
    <name evidence="2" type="ORF">SDC9_107376</name>
</gene>
<comment type="caution">
    <text evidence="2">The sequence shown here is derived from an EMBL/GenBank/DDBJ whole genome shotgun (WGS) entry which is preliminary data.</text>
</comment>
<feature type="compositionally biased region" description="Basic and acidic residues" evidence="1">
    <location>
        <begin position="290"/>
        <end position="299"/>
    </location>
</feature>
<feature type="compositionally biased region" description="Basic and acidic residues" evidence="1">
    <location>
        <begin position="87"/>
        <end position="97"/>
    </location>
</feature>
<dbReference type="EMBL" id="VSSQ01017845">
    <property type="protein sequence ID" value="MPM60525.1"/>
    <property type="molecule type" value="Genomic_DNA"/>
</dbReference>
<evidence type="ECO:0000313" key="2">
    <source>
        <dbReference type="EMBL" id="MPM60525.1"/>
    </source>
</evidence>
<proteinExistence type="predicted"/>